<evidence type="ECO:0000256" key="2">
    <source>
        <dbReference type="ARBA" id="ARBA00022692"/>
    </source>
</evidence>
<keyword evidence="5" id="KW-0813">Transport</keyword>
<evidence type="ECO:0000256" key="1">
    <source>
        <dbReference type="ARBA" id="ARBA00004141"/>
    </source>
</evidence>
<comment type="similarity">
    <text evidence="5">Belongs to the mitochondrial carrier (TC 2.A.29) family.</text>
</comment>
<dbReference type="EMBL" id="HBGV01009915">
    <property type="protein sequence ID" value="CAD9493447.1"/>
    <property type="molecule type" value="Transcribed_RNA"/>
</dbReference>
<dbReference type="GO" id="GO:0015742">
    <property type="term" value="P:alpha-ketoglutarate transport"/>
    <property type="evidence" value="ECO:0007669"/>
    <property type="project" value="TreeGrafter"/>
</dbReference>
<dbReference type="SUPFAM" id="SSF103506">
    <property type="entry name" value="Mitochondrial carrier"/>
    <property type="match status" value="1"/>
</dbReference>
<name>A0A7S2MNE5_9STRA</name>
<accession>A0A7S2MNE5</accession>
<dbReference type="Pfam" id="PF00153">
    <property type="entry name" value="Mito_carr"/>
    <property type="match status" value="2"/>
</dbReference>
<protein>
    <recommendedName>
        <fullName evidence="7">Mitochondrial carrier protein</fullName>
    </recommendedName>
</protein>
<dbReference type="PANTHER" id="PTHR46982">
    <property type="entry name" value="CITRATE/OXOGLUTARATE CARRIER PROTEIN"/>
    <property type="match status" value="1"/>
</dbReference>
<dbReference type="InterPro" id="IPR018108">
    <property type="entry name" value="MCP_transmembrane"/>
</dbReference>
<comment type="subcellular location">
    <subcellularLocation>
        <location evidence="1">Membrane</location>
        <topology evidence="1">Multi-pass membrane protein</topology>
    </subcellularLocation>
</comment>
<evidence type="ECO:0008006" key="7">
    <source>
        <dbReference type="Google" id="ProtNLM"/>
    </source>
</evidence>
<proteinExistence type="inferred from homology"/>
<dbReference type="GO" id="GO:0005371">
    <property type="term" value="F:tricarboxylate secondary active transmembrane transporter activity"/>
    <property type="evidence" value="ECO:0007669"/>
    <property type="project" value="TreeGrafter"/>
</dbReference>
<dbReference type="GO" id="GO:0016020">
    <property type="term" value="C:membrane"/>
    <property type="evidence" value="ECO:0007669"/>
    <property type="project" value="UniProtKB-SubCell"/>
</dbReference>
<dbReference type="InterPro" id="IPR023395">
    <property type="entry name" value="MCP_dom_sf"/>
</dbReference>
<keyword evidence="2 4" id="KW-0812">Transmembrane</keyword>
<dbReference type="Gene3D" id="1.50.40.10">
    <property type="entry name" value="Mitochondrial carrier domain"/>
    <property type="match status" value="1"/>
</dbReference>
<dbReference type="GO" id="GO:0005739">
    <property type="term" value="C:mitochondrion"/>
    <property type="evidence" value="ECO:0007669"/>
    <property type="project" value="TreeGrafter"/>
</dbReference>
<feature type="repeat" description="Solcar" evidence="4">
    <location>
        <begin position="138"/>
        <end position="223"/>
    </location>
</feature>
<dbReference type="PROSITE" id="PS50920">
    <property type="entry name" value="SOLCAR"/>
    <property type="match status" value="1"/>
</dbReference>
<evidence type="ECO:0000256" key="3">
    <source>
        <dbReference type="ARBA" id="ARBA00023136"/>
    </source>
</evidence>
<dbReference type="PANTHER" id="PTHR46982:SF1">
    <property type="entry name" value="CITRATE_OXOGLUTARATE CARRIER PROTEIN"/>
    <property type="match status" value="1"/>
</dbReference>
<evidence type="ECO:0000256" key="5">
    <source>
        <dbReference type="RuleBase" id="RU000488"/>
    </source>
</evidence>
<gene>
    <name evidence="6" type="ORF">HTAM1171_LOCUS6145</name>
</gene>
<evidence type="ECO:0000313" key="6">
    <source>
        <dbReference type="EMBL" id="CAD9493447.1"/>
    </source>
</evidence>
<keyword evidence="3 4" id="KW-0472">Membrane</keyword>
<reference evidence="6" key="1">
    <citation type="submission" date="2021-01" db="EMBL/GenBank/DDBJ databases">
        <authorList>
            <person name="Corre E."/>
            <person name="Pelletier E."/>
            <person name="Niang G."/>
            <person name="Scheremetjew M."/>
            <person name="Finn R."/>
            <person name="Kale V."/>
            <person name="Holt S."/>
            <person name="Cochrane G."/>
            <person name="Meng A."/>
            <person name="Brown T."/>
            <person name="Cohen L."/>
        </authorList>
    </citation>
    <scope>NUCLEOTIDE SEQUENCE</scope>
    <source>
        <strain evidence="6">CCMP826</strain>
    </source>
</reference>
<organism evidence="6">
    <name type="scientific">Helicotheca tamesis</name>
    <dbReference type="NCBI Taxonomy" id="374047"/>
    <lineage>
        <taxon>Eukaryota</taxon>
        <taxon>Sar</taxon>
        <taxon>Stramenopiles</taxon>
        <taxon>Ochrophyta</taxon>
        <taxon>Bacillariophyta</taxon>
        <taxon>Mediophyceae</taxon>
        <taxon>Lithodesmiophycidae</taxon>
        <taxon>Lithodesmiales</taxon>
        <taxon>Lithodesmiaceae</taxon>
        <taxon>Helicotheca</taxon>
    </lineage>
</organism>
<evidence type="ECO:0000256" key="4">
    <source>
        <dbReference type="PROSITE-ProRule" id="PRU00282"/>
    </source>
</evidence>
<dbReference type="InterPro" id="IPR053017">
    <property type="entry name" value="Mito_Cit/Oxoglu_Carrier"/>
</dbReference>
<sequence length="329" mass="36854">MSKLDCKIPAQNFSHQIAGTSILLQPPDQLHQCEKDIAIRQRPAYEKLLIGPAMVFGEMITGGHYIEVLQLGKQMAVGRAQCPSYWSLHKSFVSETGFFGAFYRGFLPWGMLQCLKGLPVLFVQNESMYQLRKRAKLSEHTSERISGFFGGAAQALVVCPTQKIKVMVVASPYLNSLPPLQAIHEVVRANGVGSLYDGFIPMMLRRSLDWGIRFTVSAEVKNYMMNQRRATNKDDRLALHELIICGMVGGAFSALTHPIDNIITNAQKPMPNGTSRDLISVVQRMIQESGGNAFTRGFAMRLVDNAYHMGWMYGVGTVAYEYLRRILRE</sequence>
<dbReference type="GO" id="GO:0006843">
    <property type="term" value="P:mitochondrial citrate transmembrane transport"/>
    <property type="evidence" value="ECO:0007669"/>
    <property type="project" value="TreeGrafter"/>
</dbReference>
<dbReference type="AlphaFoldDB" id="A0A7S2MNE5"/>